<feature type="transmembrane region" description="Helical" evidence="8">
    <location>
        <begin position="982"/>
        <end position="1004"/>
    </location>
</feature>
<name>A0A285NMZ7_9AQUI</name>
<dbReference type="SUPFAM" id="SSF82693">
    <property type="entry name" value="Multidrug efflux transporter AcrB pore domain, PN1, PN2, PC1 and PC2 subdomains"/>
    <property type="match status" value="2"/>
</dbReference>
<dbReference type="Gene3D" id="3.30.70.1440">
    <property type="entry name" value="Multidrug efflux transporter AcrB pore domain"/>
    <property type="match status" value="1"/>
</dbReference>
<comment type="subcellular location">
    <subcellularLocation>
        <location evidence="1">Cell membrane</location>
        <topology evidence="1">Multi-pass membrane protein</topology>
    </subcellularLocation>
</comment>
<feature type="transmembrane region" description="Helical" evidence="8">
    <location>
        <begin position="340"/>
        <end position="373"/>
    </location>
</feature>
<organism evidence="9 10">
    <name type="scientific">Hydrogenobacter hydrogenophilus</name>
    <dbReference type="NCBI Taxonomy" id="35835"/>
    <lineage>
        <taxon>Bacteria</taxon>
        <taxon>Pseudomonadati</taxon>
        <taxon>Aquificota</taxon>
        <taxon>Aquificia</taxon>
        <taxon>Aquificales</taxon>
        <taxon>Aquificaceae</taxon>
        <taxon>Hydrogenobacter</taxon>
    </lineage>
</organism>
<evidence type="ECO:0000256" key="4">
    <source>
        <dbReference type="ARBA" id="ARBA00022475"/>
    </source>
</evidence>
<evidence type="ECO:0000256" key="5">
    <source>
        <dbReference type="ARBA" id="ARBA00022692"/>
    </source>
</evidence>
<dbReference type="SUPFAM" id="SSF82714">
    <property type="entry name" value="Multidrug efflux transporter AcrB TolC docking domain, DN and DC subdomains"/>
    <property type="match status" value="2"/>
</dbReference>
<keyword evidence="3" id="KW-0813">Transport</keyword>
<evidence type="ECO:0000256" key="8">
    <source>
        <dbReference type="SAM" id="Phobius"/>
    </source>
</evidence>
<dbReference type="PANTHER" id="PTHR32063">
    <property type="match status" value="1"/>
</dbReference>
<evidence type="ECO:0000313" key="10">
    <source>
        <dbReference type="Proteomes" id="UP000218627"/>
    </source>
</evidence>
<dbReference type="Gene3D" id="3.30.70.1430">
    <property type="entry name" value="Multidrug efflux transporter AcrB pore domain"/>
    <property type="match status" value="2"/>
</dbReference>
<dbReference type="Gene3D" id="3.30.2090.10">
    <property type="entry name" value="Multidrug efflux transporter AcrB TolC docking domain, DN and DC subdomains"/>
    <property type="match status" value="2"/>
</dbReference>
<protein>
    <submittedName>
        <fullName evidence="9">Cu(I)/Ag(I) efflux system membrane protein CusA/SilA</fullName>
    </submittedName>
</protein>
<accession>A0A285NMZ7</accession>
<dbReference type="NCBIfam" id="TIGR00914">
    <property type="entry name" value="2A0601"/>
    <property type="match status" value="1"/>
</dbReference>
<dbReference type="InterPro" id="IPR004763">
    <property type="entry name" value="CusA-like"/>
</dbReference>
<dbReference type="GO" id="GO:0042910">
    <property type="term" value="F:xenobiotic transmembrane transporter activity"/>
    <property type="evidence" value="ECO:0007669"/>
    <property type="project" value="TreeGrafter"/>
</dbReference>
<evidence type="ECO:0000313" key="9">
    <source>
        <dbReference type="EMBL" id="SNZ10890.1"/>
    </source>
</evidence>
<evidence type="ECO:0000256" key="7">
    <source>
        <dbReference type="ARBA" id="ARBA00023136"/>
    </source>
</evidence>
<feature type="transmembrane region" description="Helical" evidence="8">
    <location>
        <begin position="385"/>
        <end position="406"/>
    </location>
</feature>
<dbReference type="AlphaFoldDB" id="A0A285NMZ7"/>
<dbReference type="PANTHER" id="PTHR32063:SF19">
    <property type="entry name" value="CATION EFFLUX SYSTEM PROTEIN CUSA"/>
    <property type="match status" value="1"/>
</dbReference>
<dbReference type="EMBL" id="OBEN01000001">
    <property type="protein sequence ID" value="SNZ10890.1"/>
    <property type="molecule type" value="Genomic_DNA"/>
</dbReference>
<dbReference type="OrthoDB" id="8270at2"/>
<keyword evidence="4" id="KW-1003">Cell membrane</keyword>
<evidence type="ECO:0000256" key="2">
    <source>
        <dbReference type="ARBA" id="ARBA00010942"/>
    </source>
</evidence>
<gene>
    <name evidence="9" type="ORF">SAMN06265353_0082</name>
</gene>
<reference evidence="10" key="1">
    <citation type="submission" date="2017-09" db="EMBL/GenBank/DDBJ databases">
        <authorList>
            <person name="Varghese N."/>
            <person name="Submissions S."/>
        </authorList>
    </citation>
    <scope>NUCLEOTIDE SEQUENCE [LARGE SCALE GENOMIC DNA]</scope>
    <source>
        <strain evidence="10">DSM 2913</strain>
    </source>
</reference>
<dbReference type="Gene3D" id="3.30.70.1320">
    <property type="entry name" value="Multidrug efflux transporter AcrB pore domain like"/>
    <property type="match status" value="1"/>
</dbReference>
<proteinExistence type="inferred from homology"/>
<feature type="transmembrane region" description="Helical" evidence="8">
    <location>
        <begin position="954"/>
        <end position="970"/>
    </location>
</feature>
<sequence>MGLILRYRFVVIVFLAFIFLYGLNSIKNTPLDALPDLTDTQVIIYSEWMGQVPQVIEDQLTYPLVSSMLGLPKVKAVRGYSVPNYSLVYVIFEDGTDIYWARSRVLEKLSSVINQLPPQAKVQLGPDATGIGWVYQYALYSENRSLDELLSLQRFYIRYALLSVPNVAEVADVGGFEKEYRLILKPEHLMHYGVSLEDVIKAIKGSNLETGGKYVEVNGREFLVRARGYVKDKQDIEKAVVKEVNGIPIRVGDLGKVIETPALRMGTADFNGLGNTVGGIVVVRYGADAYKTIQEVKKKLEEIKKGLPEDVKIVPVYDRSDLIHKAVKHLWRVLIEESIVVVLVIGIFLLSISLSLVLIIFLLLSLFGTFILMNHTGINSNIMSLGGIAIAIGTMVDAGIVLVEAFSREREEGKDLKTAIIESSSEVGKPIFFALLVVAVSFLPMLALKGQAGKLFGPLVLTKTFSMLVASLLSLLVFPTLLYYLGRGKIWPEHKNPIVNALIKAYTPLFKVSIKLRYLILVLVLLSFPLTYLLYKSIGREFMPDLKEGTLLYMPITAPGISIQEVQRLLTLQDKIIKSFPEVDTVFGKAGRANTPTDPAPLSMIETTITLKPESQWRSGMTYERLISELDKALQFPGVVNSWTMPIKGRIDMISTGIRTPLGIKVFGKDIETLSTLVLELEKALRGMEGVMSIYADRLTGATYFEIVPDRDKLALYGLNLEELSSAVESLLANSPISVYISGRERYGITVGVPRDYRQDIENLILPLGDKLVPLRAVAQVKRVESPMEIKSENGLLTAYIYITPKPSADLEKIVKNGERRIKEGITLPAGYYYQWSGQFEYYQKAMEDLKIIVPLVLLLIVALVYMSLGRVFETFLVLLTLPSSLLGGFLLMYLLDYKLSLASVAGFLALLGIAAEMGIVMVVYIMKSLEERKDRSFEEAIYEGAVKRIRPKAMTMMAIVAGLLPAIYLKGVGAEVISRIALPMLGGVVSAFLTALLVLPALYSLKHRS</sequence>
<keyword evidence="6 8" id="KW-1133">Transmembrane helix</keyword>
<dbReference type="Pfam" id="PF00873">
    <property type="entry name" value="ACR_tran"/>
    <property type="match status" value="1"/>
</dbReference>
<feature type="transmembrane region" description="Helical" evidence="8">
    <location>
        <begin position="852"/>
        <end position="869"/>
    </location>
</feature>
<dbReference type="GO" id="GO:0005886">
    <property type="term" value="C:plasma membrane"/>
    <property type="evidence" value="ECO:0007669"/>
    <property type="project" value="UniProtKB-SubCell"/>
</dbReference>
<feature type="transmembrane region" description="Helical" evidence="8">
    <location>
        <begin position="6"/>
        <end position="23"/>
    </location>
</feature>
<evidence type="ECO:0000256" key="3">
    <source>
        <dbReference type="ARBA" id="ARBA00022448"/>
    </source>
</evidence>
<evidence type="ECO:0000256" key="1">
    <source>
        <dbReference type="ARBA" id="ARBA00004651"/>
    </source>
</evidence>
<dbReference type="SUPFAM" id="SSF82866">
    <property type="entry name" value="Multidrug efflux transporter AcrB transmembrane domain"/>
    <property type="match status" value="2"/>
</dbReference>
<comment type="similarity">
    <text evidence="2">Belongs to the resistance-nodulation-cell division (RND) (TC 2.A.6) family.</text>
</comment>
<dbReference type="Gene3D" id="1.20.1640.10">
    <property type="entry name" value="Multidrug efflux transporter AcrB transmembrane domain"/>
    <property type="match status" value="2"/>
</dbReference>
<dbReference type="Proteomes" id="UP000218627">
    <property type="component" value="Unassembled WGS sequence"/>
</dbReference>
<keyword evidence="10" id="KW-1185">Reference proteome</keyword>
<feature type="transmembrane region" description="Helical" evidence="8">
    <location>
        <begin position="902"/>
        <end position="927"/>
    </location>
</feature>
<dbReference type="InterPro" id="IPR001036">
    <property type="entry name" value="Acrflvin-R"/>
</dbReference>
<feature type="transmembrane region" description="Helical" evidence="8">
    <location>
        <begin position="876"/>
        <end position="896"/>
    </location>
</feature>
<dbReference type="InterPro" id="IPR027463">
    <property type="entry name" value="AcrB_DN_DC_subdom"/>
</dbReference>
<keyword evidence="7 8" id="KW-0472">Membrane</keyword>
<evidence type="ECO:0000256" key="6">
    <source>
        <dbReference type="ARBA" id="ARBA00022989"/>
    </source>
</evidence>
<dbReference type="RefSeq" id="WP_096599957.1">
    <property type="nucleotide sequence ID" value="NZ_OBEN01000001.1"/>
</dbReference>
<feature type="transmembrane region" description="Helical" evidence="8">
    <location>
        <begin position="516"/>
        <end position="535"/>
    </location>
</feature>
<dbReference type="PRINTS" id="PR00702">
    <property type="entry name" value="ACRIFLAVINRP"/>
</dbReference>
<keyword evidence="5 8" id="KW-0812">Transmembrane</keyword>
<dbReference type="GO" id="GO:0008324">
    <property type="term" value="F:monoatomic cation transmembrane transporter activity"/>
    <property type="evidence" value="ECO:0007669"/>
    <property type="project" value="InterPro"/>
</dbReference>
<feature type="transmembrane region" description="Helical" evidence="8">
    <location>
        <begin position="467"/>
        <end position="485"/>
    </location>
</feature>
<feature type="transmembrane region" description="Helical" evidence="8">
    <location>
        <begin position="427"/>
        <end position="447"/>
    </location>
</feature>